<feature type="region of interest" description="Disordered" evidence="1">
    <location>
        <begin position="106"/>
        <end position="171"/>
    </location>
</feature>
<feature type="non-terminal residue" evidence="2">
    <location>
        <position position="507"/>
    </location>
</feature>
<accession>A0A8H8DJ10</accession>
<evidence type="ECO:0000256" key="1">
    <source>
        <dbReference type="SAM" id="MobiDB-lite"/>
    </source>
</evidence>
<feature type="compositionally biased region" description="Polar residues" evidence="1">
    <location>
        <begin position="136"/>
        <end position="149"/>
    </location>
</feature>
<protein>
    <submittedName>
        <fullName evidence="2">Uncharacterized protein</fullName>
    </submittedName>
</protein>
<feature type="non-terminal residue" evidence="2">
    <location>
        <position position="1"/>
    </location>
</feature>
<reference evidence="2 3" key="1">
    <citation type="journal article" name="Sci. Rep.">
        <title>Genome-scale phylogenetic analyses confirm Olpidium as the closest living zoosporic fungus to the non-flagellated, terrestrial fungi.</title>
        <authorList>
            <person name="Chang Y."/>
            <person name="Rochon D."/>
            <person name="Sekimoto S."/>
            <person name="Wang Y."/>
            <person name="Chovatia M."/>
            <person name="Sandor L."/>
            <person name="Salamov A."/>
            <person name="Grigoriev I.V."/>
            <person name="Stajich J.E."/>
            <person name="Spatafora J.W."/>
        </authorList>
    </citation>
    <scope>NUCLEOTIDE SEQUENCE [LARGE SCALE GENOMIC DNA]</scope>
    <source>
        <strain evidence="2">S191</strain>
    </source>
</reference>
<dbReference type="Gene3D" id="1.20.120.330">
    <property type="entry name" value="Nucleotidyltransferases domain 2"/>
    <property type="match status" value="1"/>
</dbReference>
<gene>
    <name evidence="2" type="ORF">BJ554DRAFT_7770</name>
</gene>
<keyword evidence="3" id="KW-1185">Reference proteome</keyword>
<name>A0A8H8DJ10_9FUNG</name>
<dbReference type="AlphaFoldDB" id="A0A8H8DJ10"/>
<feature type="region of interest" description="Disordered" evidence="1">
    <location>
        <begin position="308"/>
        <end position="333"/>
    </location>
</feature>
<feature type="compositionally biased region" description="Basic and acidic residues" evidence="1">
    <location>
        <begin position="322"/>
        <end position="333"/>
    </location>
</feature>
<dbReference type="EMBL" id="JAEFCI010005580">
    <property type="protein sequence ID" value="KAG5460208.1"/>
    <property type="molecule type" value="Genomic_DNA"/>
</dbReference>
<comment type="caution">
    <text evidence="2">The sequence shown here is derived from an EMBL/GenBank/DDBJ whole genome shotgun (WGS) entry which is preliminary data.</text>
</comment>
<dbReference type="Proteomes" id="UP000673691">
    <property type="component" value="Unassembled WGS sequence"/>
</dbReference>
<sequence>RTLRSSPAGDVHPSTRFPWRDAVFHALEGRPSFFVVPDAALIAALAPTLLRVDLRRFFFACRPVLRPEPGLPATRARPPPAEVPPGNRICLCARGALRLTLEMTAHDSDAPGTLPAQAGETPPRRVCDAAAGGFRGSTSTSPSGTQDSRSSSRRLAGLCAGAETPGPPASCGEFDLDDLTLDEARVRLRDTLNLLKQKDNGNPGRIETLSNDRDKLLSRLTAAAAPPPGFHAFEAEDASFSSGLDLTVTSLPAHVAARETANKERCEELETKVDDLERSNADLAARLAHAAQQRHELEKSTEKKLAEMREDLESAKSAVEAEAQRAQEAEEEKKRLAKEKAALLKDRKSAATADAEIERLVRNVDDLETSVQELTIAKKELDERLCAERSSRKDLELRCSDYQEQLDELRHLKNDYEAQSAQLNEVNLALEDSRATANALQAVLDKLSPRSESGPDPGGKTLFSEVEDRRAELESKHHSLSQRHVGLIKAHSMTVHQQERLKNHISR</sequence>
<dbReference type="OrthoDB" id="5599949at2759"/>
<proteinExistence type="predicted"/>
<organism evidence="2 3">
    <name type="scientific">Olpidium bornovanus</name>
    <dbReference type="NCBI Taxonomy" id="278681"/>
    <lineage>
        <taxon>Eukaryota</taxon>
        <taxon>Fungi</taxon>
        <taxon>Fungi incertae sedis</taxon>
        <taxon>Olpidiomycota</taxon>
        <taxon>Olpidiomycotina</taxon>
        <taxon>Olpidiomycetes</taxon>
        <taxon>Olpidiales</taxon>
        <taxon>Olpidiaceae</taxon>
        <taxon>Olpidium</taxon>
    </lineage>
</organism>
<evidence type="ECO:0000313" key="2">
    <source>
        <dbReference type="EMBL" id="KAG5460208.1"/>
    </source>
</evidence>
<evidence type="ECO:0000313" key="3">
    <source>
        <dbReference type="Proteomes" id="UP000673691"/>
    </source>
</evidence>